<comment type="caution">
    <text evidence="4">The sequence shown here is derived from an EMBL/GenBank/DDBJ whole genome shotgun (WGS) entry which is preliminary data.</text>
</comment>
<dbReference type="InterPro" id="IPR027417">
    <property type="entry name" value="P-loop_NTPase"/>
</dbReference>
<dbReference type="Gene3D" id="3.40.50.300">
    <property type="entry name" value="P-loop containing nucleotide triphosphate hydrolases"/>
    <property type="match status" value="2"/>
</dbReference>
<evidence type="ECO:0000256" key="2">
    <source>
        <dbReference type="SAM" id="Phobius"/>
    </source>
</evidence>
<dbReference type="RefSeq" id="WP_252442032.1">
    <property type="nucleotide sequence ID" value="NZ_JAMWYK010000001.1"/>
</dbReference>
<sequence length="816" mass="91838">MKIKQITISGFGKWSNVTFTDLEDWQVFYGQNEAGKSTLKDFVLGVFFGFPTGGKANVQLYEPRSGAKYGGFVDIDCQKGAFRITRMGRVQSKLSVTERETGMDMPNPEKFLNDLFSPLTKEDYQNIYSFNEVELGEVQRLTEVDLEQTLLSFTKPQAQRFLNWAQGHDKEAAKRFGKSVTSKRELNLAIKDYGRLENERKQKQSGLADYRRAEQAVLSVSEKQNAAKQAVAKRQADYQASLELKKAWAIYKQNRSEQSEDAPNASENPAATASPANFTVQAAQLADQDWQPALEEAINIESELKWLSEQIEKNGKDLATLQAQLKANEGKRNTSDLKQKCKALSQNLDRLFTLNQELSQAEETFGGHIPEPLSRREELILDKSRNGVWPMVITALVAAAGFVLSLAFGLVLSCAFIAVAAHFTLENKRAKDILDRFAPLTKEEVFEKQAELQAIVAKRHERRETSEQQQTLTQSVLNAMVAAGQKAQAEAIQGESSQRILQVVQQYLAQEESEGQNRTFVRLDEATTQQADLYQKQGDAQKRLALNLNRFGFETLDDFKAFSVQQRQMQRSKDRENAARDQVGEALWEKVQAIEKECQGDTQKVDARLNETLASKETDLQAEKKKQDALQNQLEDARVELNSLAGDESLSAVDQKMENQMAYMKDGFTDYLAKRLLVPVVNQAFLGKQDRLSDEVLVQGSAYLAQLSEGDYEEIVLEDGKLSVAGKAESRFAIHELSAGAKDIVYLALRLALATSLELKESFPIMVDDAFVHLDDEKRKRALSLMQEIAFDQQVLFWTFNPEVEGKKKVDLNAYS</sequence>
<feature type="domain" description="YhaN AAA" evidence="3">
    <location>
        <begin position="1"/>
        <end position="204"/>
    </location>
</feature>
<organism evidence="4 5">
    <name type="scientific">Fructobacillus apis</name>
    <dbReference type="NCBI Taxonomy" id="2935017"/>
    <lineage>
        <taxon>Bacteria</taxon>
        <taxon>Bacillati</taxon>
        <taxon>Bacillota</taxon>
        <taxon>Bacilli</taxon>
        <taxon>Lactobacillales</taxon>
        <taxon>Lactobacillaceae</taxon>
        <taxon>Fructobacillus</taxon>
    </lineage>
</organism>
<protein>
    <submittedName>
        <fullName evidence="4">AAA family ATPase</fullName>
    </submittedName>
</protein>
<accession>A0ABT0ZNM8</accession>
<dbReference type="InterPro" id="IPR038734">
    <property type="entry name" value="YhaN_AAA"/>
</dbReference>
<keyword evidence="2" id="KW-1133">Transmembrane helix</keyword>
<keyword evidence="5" id="KW-1185">Reference proteome</keyword>
<dbReference type="SUPFAM" id="SSF52540">
    <property type="entry name" value="P-loop containing nucleoside triphosphate hydrolases"/>
    <property type="match status" value="1"/>
</dbReference>
<dbReference type="PANTHER" id="PTHR41259:SF1">
    <property type="entry name" value="DOUBLE-STRAND BREAK REPAIR RAD50 ATPASE, PUTATIVE-RELATED"/>
    <property type="match status" value="1"/>
</dbReference>
<keyword evidence="1" id="KW-0175">Coiled coil</keyword>
<keyword evidence="2" id="KW-0472">Membrane</keyword>
<dbReference type="EMBL" id="JAMWYK010000001">
    <property type="protein sequence ID" value="MCO0831595.1"/>
    <property type="molecule type" value="Genomic_DNA"/>
</dbReference>
<dbReference type="PANTHER" id="PTHR41259">
    <property type="entry name" value="DOUBLE-STRAND BREAK REPAIR RAD50 ATPASE, PUTATIVE-RELATED"/>
    <property type="match status" value="1"/>
</dbReference>
<evidence type="ECO:0000313" key="4">
    <source>
        <dbReference type="EMBL" id="MCO0831595.1"/>
    </source>
</evidence>
<dbReference type="Pfam" id="PF13514">
    <property type="entry name" value="AAA_27"/>
    <property type="match status" value="1"/>
</dbReference>
<feature type="transmembrane region" description="Helical" evidence="2">
    <location>
        <begin position="388"/>
        <end position="421"/>
    </location>
</feature>
<evidence type="ECO:0000256" key="1">
    <source>
        <dbReference type="SAM" id="Coils"/>
    </source>
</evidence>
<evidence type="ECO:0000313" key="5">
    <source>
        <dbReference type="Proteomes" id="UP001523234"/>
    </source>
</evidence>
<name>A0ABT0ZNM8_9LACO</name>
<feature type="coiled-coil region" evidence="1">
    <location>
        <begin position="613"/>
        <end position="647"/>
    </location>
</feature>
<proteinExistence type="predicted"/>
<dbReference type="Proteomes" id="UP001523234">
    <property type="component" value="Unassembled WGS sequence"/>
</dbReference>
<keyword evidence="2" id="KW-0812">Transmembrane</keyword>
<evidence type="ECO:0000259" key="3">
    <source>
        <dbReference type="Pfam" id="PF13514"/>
    </source>
</evidence>
<gene>
    <name evidence="4" type="ORF">NFX39_00600</name>
</gene>
<reference evidence="4 5" key="1">
    <citation type="submission" date="2022-06" db="EMBL/GenBank/DDBJ databases">
        <title>Fructobacillus taiwanensis sp. nov., isolated from the honeybee.</title>
        <authorList>
            <person name="Chen Y.-S."/>
            <person name="Wang L.-T."/>
            <person name="Lee Y.-S."/>
            <person name="Chang Y.-C."/>
            <person name="Wu H.-C."/>
            <person name="Liao C.-Y."/>
            <person name="Chen W.-H."/>
            <person name="Deng J.-N."/>
            <person name="Wang Y.-H."/>
        </authorList>
    </citation>
    <scope>NUCLEOTIDE SEQUENCE [LARGE SCALE GENOMIC DNA]</scope>
    <source>
        <strain evidence="4 5">W13</strain>
    </source>
</reference>